<feature type="transmembrane region" description="Helical" evidence="1">
    <location>
        <begin position="92"/>
        <end position="115"/>
    </location>
</feature>
<feature type="transmembrane region" description="Helical" evidence="1">
    <location>
        <begin position="141"/>
        <end position="162"/>
    </location>
</feature>
<evidence type="ECO:0000313" key="3">
    <source>
        <dbReference type="Proteomes" id="UP000632222"/>
    </source>
</evidence>
<keyword evidence="1" id="KW-0812">Transmembrane</keyword>
<sequence>MQFWMLFRKEVEQNYQWVIGAAAIVLLVSLVLQFQIKDSEARIALSAVLLSLPFLDGLMKGFYQIRNEYARNTHYFLRSLPTSGLHILASKYLWLAIEVTILTLMVMVPIAFFILNSHTGAFQQLVQAIQDILRQNHLFDLLKFVFAIVLAVLPLPVLAYVSQLVGQRVGKVEWLVSGITYLGILWLQGTIYNALGLFDRSTDIGMFGMGINASNDIVTLDPQFVIFQLTLSALLLLVSGWLFDQQDL</sequence>
<feature type="transmembrane region" description="Helical" evidence="1">
    <location>
        <begin position="15"/>
        <end position="36"/>
    </location>
</feature>
<dbReference type="Proteomes" id="UP000632222">
    <property type="component" value="Unassembled WGS sequence"/>
</dbReference>
<comment type="caution">
    <text evidence="2">The sequence shown here is derived from an EMBL/GenBank/DDBJ whole genome shotgun (WGS) entry which is preliminary data.</text>
</comment>
<feature type="transmembrane region" description="Helical" evidence="1">
    <location>
        <begin position="174"/>
        <end position="195"/>
    </location>
</feature>
<proteinExistence type="predicted"/>
<reference evidence="3" key="1">
    <citation type="journal article" date="2019" name="Int. J. Syst. Evol. Microbiol.">
        <title>The Global Catalogue of Microorganisms (GCM) 10K type strain sequencing project: providing services to taxonomists for standard genome sequencing and annotation.</title>
        <authorList>
            <consortium name="The Broad Institute Genomics Platform"/>
            <consortium name="The Broad Institute Genome Sequencing Center for Infectious Disease"/>
            <person name="Wu L."/>
            <person name="Ma J."/>
        </authorList>
    </citation>
    <scope>NUCLEOTIDE SEQUENCE [LARGE SCALE GENOMIC DNA]</scope>
    <source>
        <strain evidence="3">JCM 14370</strain>
    </source>
</reference>
<keyword evidence="3" id="KW-1185">Reference proteome</keyword>
<organism evidence="2 3">
    <name type="scientific">Deinococcus roseus</name>
    <dbReference type="NCBI Taxonomy" id="392414"/>
    <lineage>
        <taxon>Bacteria</taxon>
        <taxon>Thermotogati</taxon>
        <taxon>Deinococcota</taxon>
        <taxon>Deinococci</taxon>
        <taxon>Deinococcales</taxon>
        <taxon>Deinococcaceae</taxon>
        <taxon>Deinococcus</taxon>
    </lineage>
</organism>
<dbReference type="EMBL" id="BMOD01000008">
    <property type="protein sequence ID" value="GGJ37843.1"/>
    <property type="molecule type" value="Genomic_DNA"/>
</dbReference>
<keyword evidence="1" id="KW-0472">Membrane</keyword>
<feature type="transmembrane region" description="Helical" evidence="1">
    <location>
        <begin position="224"/>
        <end position="243"/>
    </location>
</feature>
<keyword evidence="1" id="KW-1133">Transmembrane helix</keyword>
<gene>
    <name evidence="2" type="ORF">GCM10008938_24950</name>
</gene>
<evidence type="ECO:0000256" key="1">
    <source>
        <dbReference type="SAM" id="Phobius"/>
    </source>
</evidence>
<name>A0ABQ2D171_9DEIO</name>
<evidence type="ECO:0000313" key="2">
    <source>
        <dbReference type="EMBL" id="GGJ37843.1"/>
    </source>
</evidence>
<evidence type="ECO:0008006" key="4">
    <source>
        <dbReference type="Google" id="ProtNLM"/>
    </source>
</evidence>
<protein>
    <recommendedName>
        <fullName evidence="4">ABC transporter permease</fullName>
    </recommendedName>
</protein>
<accession>A0ABQ2D171</accession>